<organism evidence="2 3">
    <name type="scientific">Albugo candida</name>
    <dbReference type="NCBI Taxonomy" id="65357"/>
    <lineage>
        <taxon>Eukaryota</taxon>
        <taxon>Sar</taxon>
        <taxon>Stramenopiles</taxon>
        <taxon>Oomycota</taxon>
        <taxon>Peronosporomycetes</taxon>
        <taxon>Albuginales</taxon>
        <taxon>Albuginaceae</taxon>
        <taxon>Albugo</taxon>
    </lineage>
</organism>
<dbReference type="AlphaFoldDB" id="A0A024FZ89"/>
<protein>
    <submittedName>
        <fullName evidence="2">Uncharacterized protein</fullName>
    </submittedName>
</protein>
<keyword evidence="1" id="KW-1133">Transmembrane helix</keyword>
<comment type="caution">
    <text evidence="2">The sequence shown here is derived from an EMBL/GenBank/DDBJ whole genome shotgun (WGS) entry which is preliminary data.</text>
</comment>
<evidence type="ECO:0000256" key="1">
    <source>
        <dbReference type="SAM" id="Phobius"/>
    </source>
</evidence>
<feature type="transmembrane region" description="Helical" evidence="1">
    <location>
        <begin position="42"/>
        <end position="62"/>
    </location>
</feature>
<dbReference type="Proteomes" id="UP000053237">
    <property type="component" value="Unassembled WGS sequence"/>
</dbReference>
<dbReference type="InParanoid" id="A0A024FZ89"/>
<gene>
    <name evidence="2" type="ORF">BN9_006090</name>
</gene>
<dbReference type="EMBL" id="CAIX01000003">
    <property type="protein sequence ID" value="CCI39826.1"/>
    <property type="molecule type" value="Genomic_DNA"/>
</dbReference>
<accession>A0A024FZ89</accession>
<keyword evidence="1" id="KW-0812">Transmembrane</keyword>
<name>A0A024FZ89_9STRA</name>
<sequence length="100" mass="11575">MRHVSLITIPRYSCHVKQYIKYIRCGVSPCITPAEFTCLPDLPIHIMMTSFIVTIIFAFETFSVIKYSFMRRAAFRAFITHILHLDSKNREVHPVLSIGS</sequence>
<evidence type="ECO:0000313" key="3">
    <source>
        <dbReference type="Proteomes" id="UP000053237"/>
    </source>
</evidence>
<evidence type="ECO:0000313" key="2">
    <source>
        <dbReference type="EMBL" id="CCI39826.1"/>
    </source>
</evidence>
<keyword evidence="1" id="KW-0472">Membrane</keyword>
<keyword evidence="3" id="KW-1185">Reference proteome</keyword>
<reference evidence="2 3" key="1">
    <citation type="submission" date="2012-05" db="EMBL/GenBank/DDBJ databases">
        <title>Recombination and specialization in a pathogen metapopulation.</title>
        <authorList>
            <person name="Gardiner A."/>
            <person name="Kemen E."/>
            <person name="Schultz-Larsen T."/>
            <person name="MacLean D."/>
            <person name="Van Oosterhout C."/>
            <person name="Jones J.D.G."/>
        </authorList>
    </citation>
    <scope>NUCLEOTIDE SEQUENCE [LARGE SCALE GENOMIC DNA]</scope>
    <source>
        <strain evidence="2 3">Ac Nc2</strain>
    </source>
</reference>
<proteinExistence type="predicted"/>